<organism evidence="1 2">
    <name type="scientific">Solanum commersonii</name>
    <name type="common">Commerson's wild potato</name>
    <name type="synonym">Commerson's nightshade</name>
    <dbReference type="NCBI Taxonomy" id="4109"/>
    <lineage>
        <taxon>Eukaryota</taxon>
        <taxon>Viridiplantae</taxon>
        <taxon>Streptophyta</taxon>
        <taxon>Embryophyta</taxon>
        <taxon>Tracheophyta</taxon>
        <taxon>Spermatophyta</taxon>
        <taxon>Magnoliopsida</taxon>
        <taxon>eudicotyledons</taxon>
        <taxon>Gunneridae</taxon>
        <taxon>Pentapetalae</taxon>
        <taxon>asterids</taxon>
        <taxon>lamiids</taxon>
        <taxon>Solanales</taxon>
        <taxon>Solanaceae</taxon>
        <taxon>Solanoideae</taxon>
        <taxon>Solaneae</taxon>
        <taxon>Solanum</taxon>
    </lineage>
</organism>
<protein>
    <submittedName>
        <fullName evidence="1">Uncharacterized protein</fullName>
    </submittedName>
</protein>
<dbReference type="EMBL" id="JACXVP010000008">
    <property type="protein sequence ID" value="KAG5591097.1"/>
    <property type="molecule type" value="Genomic_DNA"/>
</dbReference>
<dbReference type="Proteomes" id="UP000824120">
    <property type="component" value="Chromosome 8"/>
</dbReference>
<keyword evidence="2" id="KW-1185">Reference proteome</keyword>
<reference evidence="1 2" key="1">
    <citation type="submission" date="2020-09" db="EMBL/GenBank/DDBJ databases">
        <title>De no assembly of potato wild relative species, Solanum commersonii.</title>
        <authorList>
            <person name="Cho K."/>
        </authorList>
    </citation>
    <scope>NUCLEOTIDE SEQUENCE [LARGE SCALE GENOMIC DNA]</scope>
    <source>
        <strain evidence="1">LZ3.2</strain>
        <tissue evidence="1">Leaf</tissue>
    </source>
</reference>
<dbReference type="OrthoDB" id="1210636at2759"/>
<evidence type="ECO:0000313" key="1">
    <source>
        <dbReference type="EMBL" id="KAG5591097.1"/>
    </source>
</evidence>
<comment type="caution">
    <text evidence="1">The sequence shown here is derived from an EMBL/GenBank/DDBJ whole genome shotgun (WGS) entry which is preliminary data.</text>
</comment>
<accession>A0A9J5XSD3</accession>
<sequence length="158" mass="17995">MCCSRVSLTDDALDQGRIYLDATVATMWTGQGWNLFLRRNLQDWEIDKVAEFQDSVGSFSNLTEKKDLLVWQNDTKGQFSVNSIYKELNKNAAQETEWRNQVALKESWAAGIEMAMLLTRRRGGNLSPHVFGGQSGKRETTGVLKTGRIAYRRSRWTA</sequence>
<dbReference type="AlphaFoldDB" id="A0A9J5XSD3"/>
<proteinExistence type="predicted"/>
<gene>
    <name evidence="1" type="ORF">H5410_041611</name>
</gene>
<name>A0A9J5XSD3_SOLCO</name>
<evidence type="ECO:0000313" key="2">
    <source>
        <dbReference type="Proteomes" id="UP000824120"/>
    </source>
</evidence>